<keyword evidence="8" id="KW-0809">Transit peptide</keyword>
<feature type="compositionally biased region" description="Low complexity" evidence="13">
    <location>
        <begin position="1200"/>
        <end position="1211"/>
    </location>
</feature>
<feature type="region of interest" description="Disordered" evidence="13">
    <location>
        <begin position="1068"/>
        <end position="1090"/>
    </location>
</feature>
<organism evidence="16 17">
    <name type="scientific">Rhodotorula mucilaginosa</name>
    <name type="common">Yeast</name>
    <name type="synonym">Rhodotorula rubra</name>
    <dbReference type="NCBI Taxonomy" id="5537"/>
    <lineage>
        <taxon>Eukaryota</taxon>
        <taxon>Fungi</taxon>
        <taxon>Dikarya</taxon>
        <taxon>Basidiomycota</taxon>
        <taxon>Pucciniomycotina</taxon>
        <taxon>Microbotryomycetes</taxon>
        <taxon>Sporidiobolales</taxon>
        <taxon>Sporidiobolaceae</taxon>
        <taxon>Rhodotorula</taxon>
    </lineage>
</organism>
<comment type="subunit">
    <text evidence="4">Octamer of two non-identical subunits IDH1 and IDH2.</text>
</comment>
<keyword evidence="7" id="KW-0460">Magnesium</keyword>
<dbReference type="Proteomes" id="UP000777482">
    <property type="component" value="Unassembled WGS sequence"/>
</dbReference>
<dbReference type="GO" id="GO:0051287">
    <property type="term" value="F:NAD binding"/>
    <property type="evidence" value="ECO:0007669"/>
    <property type="project" value="InterPro"/>
</dbReference>
<evidence type="ECO:0000256" key="5">
    <source>
        <dbReference type="ARBA" id="ARBA00013012"/>
    </source>
</evidence>
<dbReference type="EMBL" id="PUHQ01000146">
    <property type="protein sequence ID" value="KAG0654530.1"/>
    <property type="molecule type" value="Genomic_DNA"/>
</dbReference>
<dbReference type="SUPFAM" id="SSF53659">
    <property type="entry name" value="Isocitrate/Isopropylmalate dehydrogenase-like"/>
    <property type="match status" value="1"/>
</dbReference>
<dbReference type="GO" id="GO:0005509">
    <property type="term" value="F:calcium ion binding"/>
    <property type="evidence" value="ECO:0007669"/>
    <property type="project" value="InterPro"/>
</dbReference>
<gene>
    <name evidence="16" type="primary">IDH1</name>
    <name evidence="16" type="ORF">C6P46_001610</name>
</gene>
<dbReference type="FunFam" id="3.40.718.10:FF:000001">
    <property type="entry name" value="Isocitrate dehydrogenase [NAD] subunit, mitochondrial"/>
    <property type="match status" value="1"/>
</dbReference>
<evidence type="ECO:0000256" key="7">
    <source>
        <dbReference type="ARBA" id="ARBA00022842"/>
    </source>
</evidence>
<feature type="region of interest" description="Disordered" evidence="13">
    <location>
        <begin position="1461"/>
        <end position="1523"/>
    </location>
</feature>
<feature type="region of interest" description="Disordered" evidence="13">
    <location>
        <begin position="1644"/>
        <end position="1664"/>
    </location>
</feature>
<dbReference type="Pfam" id="PF05345">
    <property type="entry name" value="He_PIG"/>
    <property type="match status" value="2"/>
</dbReference>
<evidence type="ECO:0000256" key="2">
    <source>
        <dbReference type="ARBA" id="ARBA00004173"/>
    </source>
</evidence>
<dbReference type="InterPro" id="IPR013783">
    <property type="entry name" value="Ig-like_fold"/>
</dbReference>
<keyword evidence="6" id="KW-0816">Tricarboxylic acid cycle</keyword>
<dbReference type="GO" id="GO:0006099">
    <property type="term" value="P:tricarboxylic acid cycle"/>
    <property type="evidence" value="ECO:0007669"/>
    <property type="project" value="UniProtKB-KW"/>
</dbReference>
<feature type="region of interest" description="Disordered" evidence="13">
    <location>
        <begin position="1109"/>
        <end position="1145"/>
    </location>
</feature>
<dbReference type="SMART" id="SM01329">
    <property type="entry name" value="Iso_dh"/>
    <property type="match status" value="1"/>
</dbReference>
<dbReference type="GO" id="GO:0000287">
    <property type="term" value="F:magnesium ion binding"/>
    <property type="evidence" value="ECO:0007669"/>
    <property type="project" value="InterPro"/>
</dbReference>
<dbReference type="EC" id="1.1.1.41" evidence="5"/>
<feature type="region of interest" description="Disordered" evidence="13">
    <location>
        <begin position="925"/>
        <end position="945"/>
    </location>
</feature>
<feature type="compositionally biased region" description="Low complexity" evidence="13">
    <location>
        <begin position="1175"/>
        <end position="1187"/>
    </location>
</feature>
<evidence type="ECO:0000256" key="3">
    <source>
        <dbReference type="ARBA" id="ARBA00007769"/>
    </source>
</evidence>
<feature type="compositionally biased region" description="Low complexity" evidence="13">
    <location>
        <begin position="1288"/>
        <end position="1300"/>
    </location>
</feature>
<evidence type="ECO:0000256" key="10">
    <source>
        <dbReference type="ARBA" id="ARBA00030631"/>
    </source>
</evidence>
<evidence type="ECO:0000313" key="16">
    <source>
        <dbReference type="EMBL" id="KAG0654530.1"/>
    </source>
</evidence>
<dbReference type="PANTHER" id="PTHR11835">
    <property type="entry name" value="DECARBOXYLATING DEHYDROGENASES-ISOCITRATE, ISOPROPYLMALATE, TARTRATE"/>
    <property type="match status" value="1"/>
</dbReference>
<dbReference type="NCBIfam" id="TIGR00175">
    <property type="entry name" value="mito_nad_idh"/>
    <property type="match status" value="1"/>
</dbReference>
<dbReference type="InterPro" id="IPR015919">
    <property type="entry name" value="Cadherin-like_sf"/>
</dbReference>
<dbReference type="SUPFAM" id="SSF49313">
    <property type="entry name" value="Cadherin-like"/>
    <property type="match status" value="2"/>
</dbReference>
<evidence type="ECO:0000313" key="17">
    <source>
        <dbReference type="Proteomes" id="UP000777482"/>
    </source>
</evidence>
<dbReference type="InterPro" id="IPR004434">
    <property type="entry name" value="Isocitrate_DH_NAD"/>
</dbReference>
<evidence type="ECO:0000256" key="4">
    <source>
        <dbReference type="ARBA" id="ARBA00011567"/>
    </source>
</evidence>
<feature type="region of interest" description="Disordered" evidence="13">
    <location>
        <begin position="979"/>
        <end position="1041"/>
    </location>
</feature>
<evidence type="ECO:0000259" key="14">
    <source>
        <dbReference type="SMART" id="SM00736"/>
    </source>
</evidence>
<feature type="compositionally biased region" description="Basic and acidic residues" evidence="13">
    <location>
        <begin position="982"/>
        <end position="995"/>
    </location>
</feature>
<dbReference type="SMART" id="SM00736">
    <property type="entry name" value="CADG"/>
    <property type="match status" value="1"/>
</dbReference>
<evidence type="ECO:0000256" key="11">
    <source>
        <dbReference type="ARBA" id="ARBA00030683"/>
    </source>
</evidence>
<feature type="compositionally biased region" description="Polar residues" evidence="13">
    <location>
        <begin position="1461"/>
        <end position="1471"/>
    </location>
</feature>
<feature type="compositionally biased region" description="Polar residues" evidence="13">
    <location>
        <begin position="1303"/>
        <end position="1316"/>
    </location>
</feature>
<comment type="catalytic activity">
    <reaction evidence="1">
        <text>D-threo-isocitrate + NAD(+) = 2-oxoglutarate + CO2 + NADH</text>
        <dbReference type="Rhea" id="RHEA:23632"/>
        <dbReference type="ChEBI" id="CHEBI:15562"/>
        <dbReference type="ChEBI" id="CHEBI:16526"/>
        <dbReference type="ChEBI" id="CHEBI:16810"/>
        <dbReference type="ChEBI" id="CHEBI:57540"/>
        <dbReference type="ChEBI" id="CHEBI:57945"/>
        <dbReference type="EC" id="1.1.1.41"/>
    </reaction>
</comment>
<dbReference type="PANTHER" id="PTHR11835:SF42">
    <property type="entry name" value="ISOCITRATE DEHYDROGENASE [NAD] SUBUNIT BETA, MITOCHONDRIAL"/>
    <property type="match status" value="1"/>
</dbReference>
<dbReference type="InterPro" id="IPR019818">
    <property type="entry name" value="IsoCit/isopropylmalate_DH_CS"/>
</dbReference>
<feature type="region of interest" description="Disordered" evidence="13">
    <location>
        <begin position="1288"/>
        <end position="1336"/>
    </location>
</feature>
<evidence type="ECO:0000256" key="8">
    <source>
        <dbReference type="ARBA" id="ARBA00022946"/>
    </source>
</evidence>
<feature type="compositionally biased region" description="Low complexity" evidence="13">
    <location>
        <begin position="1006"/>
        <end position="1023"/>
    </location>
</feature>
<dbReference type="Pfam" id="PF00180">
    <property type="entry name" value="Iso_dh"/>
    <property type="match status" value="1"/>
</dbReference>
<feature type="compositionally biased region" description="Basic and acidic residues" evidence="13">
    <location>
        <begin position="1118"/>
        <end position="1128"/>
    </location>
</feature>
<sequence>MFPKANILKPTAQAIGQKRLATTLGVGIQKPSPLQPTKYGGVTLIPGDGVGKEITQSVEEIFEASPPSSPPTHCHANVPVEFEKFNVSGNTSQDAALFKRSMDSLRRNKVGLKGILYTPVERSEHTSWNVAMRQQLDIYASVVLCKTVPGVPTRHRDVDFAIIRENTEGEYSGLEHQSSPGVVESLKIMTAYKSERIARFAFDFAIKNGRKHVTAVHKANIMKLGDGLFLNTCRRIAEEYKDSGITFSDMIVDNTSMQLVNRPQQFDVMVMPNLYGSIVSNIGAALVGGPGIVPGANIGREYALFEPGCRHVAKDIQGQDVANPAAMVLSSTMLLRHLGLDFHANAIAKATYDVLSEGKVRTPDMGGNNKTTDFTRAIIQNPPMMQHPHLLLGAILAVLCSTLSTVIAAPPTLVYPLQAQRPPVARAGSNWTFALHEGTFSAAGSANATIVHLSLASTLPSWCTFDEATRTFYGTPGKGDLGSTIVSVNAAAAGDGDGATTTTQGSFTLLVVDPKTDPTPTVQLPLAQQLASAAAVSGGGTLTPDGSLKVPPKWSFSFGFEWYTISSSAGDSMFWTAYQKGTTTLPSWITFDNSTVTFNGLAPNPAQKGSWTLVLGASDHYGYVDVWQEFDLVVSEHSFELLGSNAADANNSLAQGVLPPLNATVGGPVNYTITLDGFRIDNSTITRSNLSNVSADFSRTNLGGSTSDALQLETNTSALSIVGAVPADFNSSSSPGLVELTFVDQYNDTLQTNISIRIVPSLFDTTKFPATFGVKEGSNFSEDLSSFVATSKMSSSQRRRSLPSSLSTANLSLSVSPASASSWIALDPSSFTLYGKAPSSGTNATATLDVLDPTTGAISRASFLFTVNADGSGTETSGGDGSAGHGGLSQAAKLGLGLGLGLGLPLLIALLVLLFCCYRRRKRGGAATTKSGGKGPSGGRSGAFNGLVISNPRPLSVGPTSPETAGSSAYGASTVTVVTPSHEQERKSGEKDMAEKPAQLSPPVGTAWATTTRMTAPTLPTSTAPDFARNAAAKRESPQRPRRFDVMGMLFRSESGGSILDSIRRAKIKGKGKAEEDEDAPPVPTLPHEHRSSMYGLALGDHGASDVIVVADGGRGSGGDDERRKSTYREATSSPHGSEGSVALAGGRLQDVTGLSGSGRVSSWESGASSSLFYSSSASKSATGSTGPHRRTASRGGSLGSQASFGSMSSLGSGGRRGGAPSIPQRRRDFMPIATQSPLVTPDQSYDASRGAFAGPDASITSSGMYHHDGSVARLGSDDLLDEIRIVGSHSGSTSGSSAGPFNDSTNSGAAQNYSAASREYSFPATEPSQDSLPAPRFVPFTSERRSVPYGAAFASQASLAAAQSGIDEGKEEDQFDQDAVEDAWEDEGQYADEDDRPRPRSGVYVPTDGQGSPTTAAVYYPSGSVYSRASVDTGADSQRLSAAVGGGGGMRYVGSVASTNVSPQVGSSPRYSGASHYSRDPGTPRSDIFSIASSQPTAATSNGPGRTSDASGGGGAMDGRTSWAQKRASSYLEPLRVPVNVDEAFRFVPRLDPPPFASITSSPGRNGPPRATYTAWIDLSRLADDEDEYGQPEEGAAERGAALAPLPDWVRFDPDRIEMLGRAGADDLGSWPVVVIERKSLRTPGSPTRMRTAKERREDNDDVQEQVVGRFELVVQSLLDEQGSEEMLHEREDVGELRIVSY</sequence>
<dbReference type="GO" id="GO:0005739">
    <property type="term" value="C:mitochondrion"/>
    <property type="evidence" value="ECO:0007669"/>
    <property type="project" value="UniProtKB-SubCell"/>
</dbReference>
<dbReference type="PROSITE" id="PS00470">
    <property type="entry name" value="IDH_IMDH"/>
    <property type="match status" value="1"/>
</dbReference>
<dbReference type="GO" id="GO:0006102">
    <property type="term" value="P:isocitrate metabolic process"/>
    <property type="evidence" value="ECO:0007669"/>
    <property type="project" value="TreeGrafter"/>
</dbReference>
<dbReference type="InterPro" id="IPR024084">
    <property type="entry name" value="IsoPropMal-DH-like_dom"/>
</dbReference>
<dbReference type="InterPro" id="IPR006644">
    <property type="entry name" value="Cadg"/>
</dbReference>
<dbReference type="GO" id="GO:0004449">
    <property type="term" value="F:isocitrate dehydrogenase (NAD+) activity"/>
    <property type="evidence" value="ECO:0007669"/>
    <property type="project" value="UniProtKB-EC"/>
</dbReference>
<feature type="region of interest" description="Disordered" evidence="13">
    <location>
        <begin position="1175"/>
        <end position="1225"/>
    </location>
</feature>
<evidence type="ECO:0000256" key="9">
    <source>
        <dbReference type="ARBA" id="ARBA00023128"/>
    </source>
</evidence>
<feature type="region of interest" description="Disordered" evidence="13">
    <location>
        <begin position="1364"/>
        <end position="1419"/>
    </location>
</feature>
<evidence type="ECO:0000256" key="1">
    <source>
        <dbReference type="ARBA" id="ARBA00000837"/>
    </source>
</evidence>
<feature type="domain" description="Isopropylmalate dehydrogenase-like" evidence="15">
    <location>
        <begin position="41"/>
        <end position="378"/>
    </location>
</feature>
<dbReference type="Gene3D" id="3.40.718.10">
    <property type="entry name" value="Isopropylmalate Dehydrogenase"/>
    <property type="match status" value="1"/>
</dbReference>
<accession>A0A9P7B1P6</accession>
<reference evidence="16 17" key="1">
    <citation type="submission" date="2020-11" db="EMBL/GenBank/DDBJ databases">
        <title>Kefir isolates.</title>
        <authorList>
            <person name="Marcisauskas S."/>
            <person name="Kim Y."/>
            <person name="Blasche S."/>
        </authorList>
    </citation>
    <scope>NUCLEOTIDE SEQUENCE [LARGE SCALE GENOMIC DNA]</scope>
    <source>
        <strain evidence="16 17">KR</strain>
    </source>
</reference>
<feature type="compositionally biased region" description="Gly residues" evidence="13">
    <location>
        <begin position="932"/>
        <end position="941"/>
    </location>
</feature>
<comment type="subcellular location">
    <subcellularLocation>
        <location evidence="2">Mitochondrion</location>
    </subcellularLocation>
</comment>
<protein>
    <recommendedName>
        <fullName evidence="12">Isocitrate dehydrogenase [NAD] subunit 1, mitochondrial</fullName>
        <ecNumber evidence="5">1.1.1.41</ecNumber>
    </recommendedName>
    <alternativeName>
        <fullName evidence="11">Isocitric dehydrogenase</fullName>
    </alternativeName>
    <alternativeName>
        <fullName evidence="10">NAD(+)-specific ICDH</fullName>
    </alternativeName>
</protein>
<evidence type="ECO:0000256" key="12">
    <source>
        <dbReference type="ARBA" id="ARBA00071938"/>
    </source>
</evidence>
<evidence type="ECO:0000256" key="6">
    <source>
        <dbReference type="ARBA" id="ARBA00022532"/>
    </source>
</evidence>
<evidence type="ECO:0000256" key="13">
    <source>
        <dbReference type="SAM" id="MobiDB-lite"/>
    </source>
</evidence>
<comment type="caution">
    <text evidence="16">The sequence shown here is derived from an EMBL/GenBank/DDBJ whole genome shotgun (WGS) entry which is preliminary data.</text>
</comment>
<dbReference type="OrthoDB" id="414243at2759"/>
<dbReference type="GO" id="GO:0016020">
    <property type="term" value="C:membrane"/>
    <property type="evidence" value="ECO:0007669"/>
    <property type="project" value="InterPro"/>
</dbReference>
<feature type="compositionally biased region" description="Polar residues" evidence="13">
    <location>
        <begin position="1492"/>
        <end position="1506"/>
    </location>
</feature>
<proteinExistence type="inferred from homology"/>
<feature type="domain" description="Dystroglycan-type cadherin-like" evidence="14">
    <location>
        <begin position="412"/>
        <end position="518"/>
    </location>
</feature>
<keyword evidence="9" id="KW-0496">Mitochondrion</keyword>
<dbReference type="Gene3D" id="2.60.40.10">
    <property type="entry name" value="Immunoglobulins"/>
    <property type="match status" value="2"/>
</dbReference>
<feature type="compositionally biased region" description="Acidic residues" evidence="13">
    <location>
        <begin position="1370"/>
        <end position="1395"/>
    </location>
</feature>
<comment type="similarity">
    <text evidence="3">Belongs to the isocitrate and isopropylmalate dehydrogenases family.</text>
</comment>
<keyword evidence="17" id="KW-1185">Reference proteome</keyword>
<name>A0A9P7B1P6_RHOMI</name>
<evidence type="ECO:0000259" key="15">
    <source>
        <dbReference type="SMART" id="SM01329"/>
    </source>
</evidence>